<dbReference type="InterPro" id="IPR027417">
    <property type="entry name" value="P-loop_NTPase"/>
</dbReference>
<dbReference type="EMBL" id="BARW01028893">
    <property type="protein sequence ID" value="GAJ03855.1"/>
    <property type="molecule type" value="Genomic_DNA"/>
</dbReference>
<dbReference type="InterPro" id="IPR044304">
    <property type="entry name" value="NUBPL-like"/>
</dbReference>
<dbReference type="PANTHER" id="PTHR42961:SF2">
    <property type="entry name" value="IRON-SULFUR PROTEIN NUBPL"/>
    <property type="match status" value="1"/>
</dbReference>
<dbReference type="InterPro" id="IPR033756">
    <property type="entry name" value="YlxH/NBP35"/>
</dbReference>
<dbReference type="GO" id="GO:0016226">
    <property type="term" value="P:iron-sulfur cluster assembly"/>
    <property type="evidence" value="ECO:0007669"/>
    <property type="project" value="InterPro"/>
</dbReference>
<organism evidence="3">
    <name type="scientific">marine sediment metagenome</name>
    <dbReference type="NCBI Taxonomy" id="412755"/>
    <lineage>
        <taxon>unclassified sequences</taxon>
        <taxon>metagenomes</taxon>
        <taxon>ecological metagenomes</taxon>
    </lineage>
</organism>
<reference evidence="3" key="1">
    <citation type="journal article" date="2014" name="Front. Microbiol.">
        <title>High frequency of phylogenetically diverse reductive dehalogenase-homologous genes in deep subseafloor sedimentary metagenomes.</title>
        <authorList>
            <person name="Kawai M."/>
            <person name="Futagami T."/>
            <person name="Toyoda A."/>
            <person name="Takaki Y."/>
            <person name="Nishi S."/>
            <person name="Hori S."/>
            <person name="Arai W."/>
            <person name="Tsubouchi T."/>
            <person name="Morono Y."/>
            <person name="Uchiyama I."/>
            <person name="Ito T."/>
            <person name="Fujiyama A."/>
            <person name="Inagaki F."/>
            <person name="Takami H."/>
        </authorList>
    </citation>
    <scope>NUCLEOTIDE SEQUENCE</scope>
    <source>
        <strain evidence="3">Expedition CK06-06</strain>
    </source>
</reference>
<dbReference type="PANTHER" id="PTHR42961">
    <property type="entry name" value="IRON-SULFUR PROTEIN NUBPL"/>
    <property type="match status" value="1"/>
</dbReference>
<evidence type="ECO:0000256" key="2">
    <source>
        <dbReference type="ARBA" id="ARBA00022840"/>
    </source>
</evidence>
<dbReference type="Pfam" id="PF10609">
    <property type="entry name" value="ParA"/>
    <property type="match status" value="1"/>
</dbReference>
<accession>X1VCF4</accession>
<evidence type="ECO:0000256" key="1">
    <source>
        <dbReference type="ARBA" id="ARBA00022741"/>
    </source>
</evidence>
<name>X1VCF4_9ZZZZ</name>
<feature type="non-terminal residue" evidence="3">
    <location>
        <position position="1"/>
    </location>
</feature>
<dbReference type="AlphaFoldDB" id="X1VCF4"/>
<gene>
    <name evidence="3" type="ORF">S12H4_46551</name>
</gene>
<feature type="non-terminal residue" evidence="3">
    <location>
        <position position="253"/>
    </location>
</feature>
<proteinExistence type="predicted"/>
<dbReference type="Gene3D" id="3.40.50.300">
    <property type="entry name" value="P-loop containing nucleotide triphosphate hydrolases"/>
    <property type="match status" value="1"/>
</dbReference>
<comment type="caution">
    <text evidence="3">The sequence shown here is derived from an EMBL/GenBank/DDBJ whole genome shotgun (WGS) entry which is preliminary data.</text>
</comment>
<dbReference type="GO" id="GO:0005524">
    <property type="term" value="F:ATP binding"/>
    <property type="evidence" value="ECO:0007669"/>
    <property type="project" value="UniProtKB-KW"/>
</dbReference>
<sequence>DRPVSMEGTMYGQILRDILSQKWNSEYAVLDMPAGIADQFLEVVNIFAEDLLGSIVVFQPAHIESARRILRLHKNEGVPVIGIVENMAWFKCPKCGETHHIFGKASLKDLAEEFDVTPLGTVPLSMDIRNSIEKGNITIPKFATCPVCGEVVKSQGRHGHFKAKHSELNYKDFQNDFKKDVIETAVELVLKAKPLGISFAERIKEKLKGFTREILLDVFASVVEISNTEINLAEIQKKHAFPGKRTVEVDITD</sequence>
<keyword evidence="1" id="KW-0547">Nucleotide-binding</keyword>
<keyword evidence="2" id="KW-0067">ATP-binding</keyword>
<dbReference type="GO" id="GO:0051539">
    <property type="term" value="F:4 iron, 4 sulfur cluster binding"/>
    <property type="evidence" value="ECO:0007669"/>
    <property type="project" value="TreeGrafter"/>
</dbReference>
<dbReference type="SUPFAM" id="SSF52540">
    <property type="entry name" value="P-loop containing nucleoside triphosphate hydrolases"/>
    <property type="match status" value="1"/>
</dbReference>
<protein>
    <submittedName>
        <fullName evidence="3">Uncharacterized protein</fullName>
    </submittedName>
</protein>
<evidence type="ECO:0000313" key="3">
    <source>
        <dbReference type="EMBL" id="GAJ03855.1"/>
    </source>
</evidence>